<accession>A0A9P6E0T8</accession>
<evidence type="ECO:0000256" key="1">
    <source>
        <dbReference type="SAM" id="SignalP"/>
    </source>
</evidence>
<organism evidence="2 3">
    <name type="scientific">Hydnum rufescens UP504</name>
    <dbReference type="NCBI Taxonomy" id="1448309"/>
    <lineage>
        <taxon>Eukaryota</taxon>
        <taxon>Fungi</taxon>
        <taxon>Dikarya</taxon>
        <taxon>Basidiomycota</taxon>
        <taxon>Agaricomycotina</taxon>
        <taxon>Agaricomycetes</taxon>
        <taxon>Cantharellales</taxon>
        <taxon>Hydnaceae</taxon>
        <taxon>Hydnum</taxon>
    </lineage>
</organism>
<evidence type="ECO:0000313" key="3">
    <source>
        <dbReference type="Proteomes" id="UP000886523"/>
    </source>
</evidence>
<name>A0A9P6E0T8_9AGAM</name>
<evidence type="ECO:0008006" key="4">
    <source>
        <dbReference type="Google" id="ProtNLM"/>
    </source>
</evidence>
<dbReference type="Proteomes" id="UP000886523">
    <property type="component" value="Unassembled WGS sequence"/>
</dbReference>
<gene>
    <name evidence="2" type="ORF">BS47DRAFT_5281</name>
</gene>
<dbReference type="AlphaFoldDB" id="A0A9P6E0T8"/>
<dbReference type="EMBL" id="MU128909">
    <property type="protein sequence ID" value="KAF9521017.1"/>
    <property type="molecule type" value="Genomic_DNA"/>
</dbReference>
<keyword evidence="1" id="KW-0732">Signal</keyword>
<evidence type="ECO:0000313" key="2">
    <source>
        <dbReference type="EMBL" id="KAF9521017.1"/>
    </source>
</evidence>
<sequence>MPSCWLSLPILFVLSEIYIVRQRNTQIYRDPALDFSVLAVEQKWQWRLSSTTSATVVLPRLAQVKSSQVLSPFFFSPTTRHWGFVFASG</sequence>
<protein>
    <recommendedName>
        <fullName evidence="4">Secreted protein</fullName>
    </recommendedName>
</protein>
<comment type="caution">
    <text evidence="2">The sequence shown here is derived from an EMBL/GenBank/DDBJ whole genome shotgun (WGS) entry which is preliminary data.</text>
</comment>
<feature type="chain" id="PRO_5040256546" description="Secreted protein" evidence="1">
    <location>
        <begin position="23"/>
        <end position="89"/>
    </location>
</feature>
<reference evidence="2" key="1">
    <citation type="journal article" date="2020" name="Nat. Commun.">
        <title>Large-scale genome sequencing of mycorrhizal fungi provides insights into the early evolution of symbiotic traits.</title>
        <authorList>
            <person name="Miyauchi S."/>
            <person name="Kiss E."/>
            <person name="Kuo A."/>
            <person name="Drula E."/>
            <person name="Kohler A."/>
            <person name="Sanchez-Garcia M."/>
            <person name="Morin E."/>
            <person name="Andreopoulos B."/>
            <person name="Barry K.W."/>
            <person name="Bonito G."/>
            <person name="Buee M."/>
            <person name="Carver A."/>
            <person name="Chen C."/>
            <person name="Cichocki N."/>
            <person name="Clum A."/>
            <person name="Culley D."/>
            <person name="Crous P.W."/>
            <person name="Fauchery L."/>
            <person name="Girlanda M."/>
            <person name="Hayes R.D."/>
            <person name="Keri Z."/>
            <person name="LaButti K."/>
            <person name="Lipzen A."/>
            <person name="Lombard V."/>
            <person name="Magnuson J."/>
            <person name="Maillard F."/>
            <person name="Murat C."/>
            <person name="Nolan M."/>
            <person name="Ohm R.A."/>
            <person name="Pangilinan J."/>
            <person name="Pereira M.F."/>
            <person name="Perotto S."/>
            <person name="Peter M."/>
            <person name="Pfister S."/>
            <person name="Riley R."/>
            <person name="Sitrit Y."/>
            <person name="Stielow J.B."/>
            <person name="Szollosi G."/>
            <person name="Zifcakova L."/>
            <person name="Stursova M."/>
            <person name="Spatafora J.W."/>
            <person name="Tedersoo L."/>
            <person name="Vaario L.M."/>
            <person name="Yamada A."/>
            <person name="Yan M."/>
            <person name="Wang P."/>
            <person name="Xu J."/>
            <person name="Bruns T."/>
            <person name="Baldrian P."/>
            <person name="Vilgalys R."/>
            <person name="Dunand C."/>
            <person name="Henrissat B."/>
            <person name="Grigoriev I.V."/>
            <person name="Hibbett D."/>
            <person name="Nagy L.G."/>
            <person name="Martin F.M."/>
        </authorList>
    </citation>
    <scope>NUCLEOTIDE SEQUENCE</scope>
    <source>
        <strain evidence="2">UP504</strain>
    </source>
</reference>
<keyword evidence="3" id="KW-1185">Reference proteome</keyword>
<feature type="signal peptide" evidence="1">
    <location>
        <begin position="1"/>
        <end position="22"/>
    </location>
</feature>
<proteinExistence type="predicted"/>